<accession>A0A6J4T5G7</accession>
<evidence type="ECO:0000313" key="2">
    <source>
        <dbReference type="EMBL" id="CAA9514326.1"/>
    </source>
</evidence>
<dbReference type="EMBL" id="CADCVW010000091">
    <property type="protein sequence ID" value="CAA9514326.1"/>
    <property type="molecule type" value="Genomic_DNA"/>
</dbReference>
<proteinExistence type="predicted"/>
<organism evidence="2">
    <name type="scientific">uncultured Sphingomonadaceae bacterium</name>
    <dbReference type="NCBI Taxonomy" id="169976"/>
    <lineage>
        <taxon>Bacteria</taxon>
        <taxon>Pseudomonadati</taxon>
        <taxon>Pseudomonadota</taxon>
        <taxon>Alphaproteobacteria</taxon>
        <taxon>Sphingomonadales</taxon>
        <taxon>Sphingomonadaceae</taxon>
        <taxon>environmental samples</taxon>
    </lineage>
</organism>
<dbReference type="AlphaFoldDB" id="A0A6J4T5G7"/>
<reference evidence="2" key="1">
    <citation type="submission" date="2020-02" db="EMBL/GenBank/DDBJ databases">
        <authorList>
            <person name="Meier V. D."/>
        </authorList>
    </citation>
    <scope>NUCLEOTIDE SEQUENCE</scope>
    <source>
        <strain evidence="2">AVDCRST_MAG39</strain>
    </source>
</reference>
<protein>
    <submittedName>
        <fullName evidence="2">Uncharacterized protein</fullName>
    </submittedName>
</protein>
<gene>
    <name evidence="2" type="ORF">AVDCRST_MAG39-2192</name>
</gene>
<feature type="region of interest" description="Disordered" evidence="1">
    <location>
        <begin position="1"/>
        <end position="21"/>
    </location>
</feature>
<sequence>VRRAGRAARAHHRGGRRPAVARAGAGKLPFGVVGGIAWAGGGV</sequence>
<feature type="non-terminal residue" evidence="2">
    <location>
        <position position="43"/>
    </location>
</feature>
<evidence type="ECO:0000256" key="1">
    <source>
        <dbReference type="SAM" id="MobiDB-lite"/>
    </source>
</evidence>
<name>A0A6J4T5G7_9SPHN</name>
<feature type="non-terminal residue" evidence="2">
    <location>
        <position position="1"/>
    </location>
</feature>
<feature type="compositionally biased region" description="Basic residues" evidence="1">
    <location>
        <begin position="1"/>
        <end position="16"/>
    </location>
</feature>